<dbReference type="InterPro" id="IPR036271">
    <property type="entry name" value="Tet_transcr_reg_TetR-rel_C_sf"/>
</dbReference>
<feature type="domain" description="HTH tetR-type" evidence="4">
    <location>
        <begin position="37"/>
        <end position="97"/>
    </location>
</feature>
<keyword evidence="6" id="KW-1185">Reference proteome</keyword>
<dbReference type="Pfam" id="PF00440">
    <property type="entry name" value="TetR_N"/>
    <property type="match status" value="1"/>
</dbReference>
<name>A0A077M119_9MICO</name>
<dbReference type="InterPro" id="IPR009057">
    <property type="entry name" value="Homeodomain-like_sf"/>
</dbReference>
<protein>
    <submittedName>
        <fullName evidence="5">Transcriptional regulator, TetR family</fullName>
    </submittedName>
</protein>
<organism evidence="5 6">
    <name type="scientific">Nostocoides japonicum T1-X7</name>
    <dbReference type="NCBI Taxonomy" id="1194083"/>
    <lineage>
        <taxon>Bacteria</taxon>
        <taxon>Bacillati</taxon>
        <taxon>Actinomycetota</taxon>
        <taxon>Actinomycetes</taxon>
        <taxon>Micrococcales</taxon>
        <taxon>Intrasporangiaceae</taxon>
        <taxon>Nostocoides</taxon>
    </lineage>
</organism>
<feature type="compositionally biased region" description="Basic and acidic residues" evidence="3">
    <location>
        <begin position="1"/>
        <end position="17"/>
    </location>
</feature>
<dbReference type="PROSITE" id="PS50977">
    <property type="entry name" value="HTH_TETR_2"/>
    <property type="match status" value="1"/>
</dbReference>
<accession>A0A077M119</accession>
<dbReference type="InterPro" id="IPR041678">
    <property type="entry name" value="TetR_C_16"/>
</dbReference>
<dbReference type="InterPro" id="IPR001647">
    <property type="entry name" value="HTH_TetR"/>
</dbReference>
<evidence type="ECO:0000313" key="5">
    <source>
        <dbReference type="EMBL" id="CCH77884.1"/>
    </source>
</evidence>
<dbReference type="GO" id="GO:0000976">
    <property type="term" value="F:transcription cis-regulatory region binding"/>
    <property type="evidence" value="ECO:0007669"/>
    <property type="project" value="TreeGrafter"/>
</dbReference>
<evidence type="ECO:0000313" key="6">
    <source>
        <dbReference type="Proteomes" id="UP000035721"/>
    </source>
</evidence>
<dbReference type="InterPro" id="IPR050109">
    <property type="entry name" value="HTH-type_TetR-like_transc_reg"/>
</dbReference>
<dbReference type="Gene3D" id="1.10.357.10">
    <property type="entry name" value="Tetracycline Repressor, domain 2"/>
    <property type="match status" value="1"/>
</dbReference>
<feature type="region of interest" description="Disordered" evidence="3">
    <location>
        <begin position="1"/>
        <end position="39"/>
    </location>
</feature>
<dbReference type="PRINTS" id="PR00455">
    <property type="entry name" value="HTHTETR"/>
</dbReference>
<dbReference type="AlphaFoldDB" id="A0A077M119"/>
<dbReference type="EMBL" id="CAJB01000151">
    <property type="protein sequence ID" value="CCH77884.1"/>
    <property type="molecule type" value="Genomic_DNA"/>
</dbReference>
<sequence>MPRSSTREATGRGRSAPEDGGATARRTHAGGRRAGQSGTRDAVLIAARQSFARQGYAGTTIRAIASTAGVDPALVLHFFGSKDALFATCLAFPQDVADTVPRILAGPARTVGERLTRFYFELWERPETGQPLRAMFRSVASNEDAARMAHEFIGSHLVARAAEASNYDRVDLRLTLAGGQLAGVMYARHIVAVAPLATMSLDDLVRHVAPSVQRYLTGTLP</sequence>
<dbReference type="PANTHER" id="PTHR30055">
    <property type="entry name" value="HTH-TYPE TRANSCRIPTIONAL REGULATOR RUTR"/>
    <property type="match status" value="1"/>
</dbReference>
<evidence type="ECO:0000259" key="4">
    <source>
        <dbReference type="PROSITE" id="PS50977"/>
    </source>
</evidence>
<feature type="DNA-binding region" description="H-T-H motif" evidence="2">
    <location>
        <begin position="60"/>
        <end position="79"/>
    </location>
</feature>
<dbReference type="RefSeq" id="WP_083454762.1">
    <property type="nucleotide sequence ID" value="NZ_HF570958.1"/>
</dbReference>
<keyword evidence="1 2" id="KW-0238">DNA-binding</keyword>
<dbReference type="OrthoDB" id="3403733at2"/>
<dbReference type="Pfam" id="PF17920">
    <property type="entry name" value="TetR_C_16"/>
    <property type="match status" value="1"/>
</dbReference>
<dbReference type="SUPFAM" id="SSF46689">
    <property type="entry name" value="Homeodomain-like"/>
    <property type="match status" value="1"/>
</dbReference>
<dbReference type="GO" id="GO:0003700">
    <property type="term" value="F:DNA-binding transcription factor activity"/>
    <property type="evidence" value="ECO:0007669"/>
    <property type="project" value="TreeGrafter"/>
</dbReference>
<dbReference type="Gene3D" id="1.10.10.60">
    <property type="entry name" value="Homeodomain-like"/>
    <property type="match status" value="1"/>
</dbReference>
<dbReference type="PANTHER" id="PTHR30055:SF235">
    <property type="entry name" value="TRANSCRIPTIONAL REGULATORY PROTEIN"/>
    <property type="match status" value="1"/>
</dbReference>
<gene>
    <name evidence="5" type="ORF">BN12_2340002</name>
</gene>
<evidence type="ECO:0000256" key="3">
    <source>
        <dbReference type="SAM" id="MobiDB-lite"/>
    </source>
</evidence>
<dbReference type="Proteomes" id="UP000035721">
    <property type="component" value="Unassembled WGS sequence"/>
</dbReference>
<comment type="caution">
    <text evidence="5">The sequence shown here is derived from an EMBL/GenBank/DDBJ whole genome shotgun (WGS) entry which is preliminary data.</text>
</comment>
<evidence type="ECO:0000256" key="2">
    <source>
        <dbReference type="PROSITE-ProRule" id="PRU00335"/>
    </source>
</evidence>
<dbReference type="SUPFAM" id="SSF48498">
    <property type="entry name" value="Tetracyclin repressor-like, C-terminal domain"/>
    <property type="match status" value="1"/>
</dbReference>
<proteinExistence type="predicted"/>
<evidence type="ECO:0000256" key="1">
    <source>
        <dbReference type="ARBA" id="ARBA00023125"/>
    </source>
</evidence>
<reference evidence="5 6" key="1">
    <citation type="journal article" date="2013" name="ISME J.">
        <title>A metabolic model for members of the genus Tetrasphaera involved in enhanced biological phosphorus removal.</title>
        <authorList>
            <person name="Kristiansen R."/>
            <person name="Nguyen H.T.T."/>
            <person name="Saunders A.M."/>
            <person name="Nielsen J.L."/>
            <person name="Wimmer R."/>
            <person name="Le V.Q."/>
            <person name="McIlroy S.J."/>
            <person name="Petrovski S."/>
            <person name="Seviour R.J."/>
            <person name="Calteau A."/>
            <person name="Nielsen K.L."/>
            <person name="Nielsen P.H."/>
        </authorList>
    </citation>
    <scope>NUCLEOTIDE SEQUENCE [LARGE SCALE GENOMIC DNA]</scope>
    <source>
        <strain evidence="5 6">T1-X7</strain>
    </source>
</reference>